<dbReference type="PANTHER" id="PTHR10891">
    <property type="entry name" value="EF-HAND CALCIUM-BINDING DOMAIN CONTAINING PROTEIN"/>
    <property type="match status" value="1"/>
</dbReference>
<evidence type="ECO:0000313" key="6">
    <source>
        <dbReference type="EMBL" id="MBA4617604.1"/>
    </source>
</evidence>
<sequence length="220" mass="24506">MVESRTPVEDAAMDEEHHQRGKLSASLSRRRSSSFSLRSPSLNSLRLRRVFDLFDKNGDGVITLGEISQALFLLGLEAEHSELNSIVTSFIRPGFDGLAYSDFEALHKSLNHTFFDCIDEHPGDDHNGEELVDAANLEEKEVIESDLTEAFKVFDQDGDGFISAMELQTVLSKLGLPEANQELGQIQLMISSFDLNHDGHVDFIEFKDMMLRSVLATASS</sequence>
<evidence type="ECO:0000256" key="3">
    <source>
        <dbReference type="ARBA" id="ARBA00022837"/>
    </source>
</evidence>
<dbReference type="CDD" id="cd00051">
    <property type="entry name" value="EFh"/>
    <property type="match status" value="1"/>
</dbReference>
<evidence type="ECO:0000256" key="2">
    <source>
        <dbReference type="ARBA" id="ARBA00022737"/>
    </source>
</evidence>
<dbReference type="Pfam" id="PF13499">
    <property type="entry name" value="EF-hand_7"/>
    <property type="match status" value="1"/>
</dbReference>
<feature type="domain" description="EF-hand" evidence="5">
    <location>
        <begin position="181"/>
        <end position="216"/>
    </location>
</feature>
<organism evidence="6">
    <name type="scientific">Opuntia streptacantha</name>
    <name type="common">Prickly pear cactus</name>
    <name type="synonym">Opuntia cardona</name>
    <dbReference type="NCBI Taxonomy" id="393608"/>
    <lineage>
        <taxon>Eukaryota</taxon>
        <taxon>Viridiplantae</taxon>
        <taxon>Streptophyta</taxon>
        <taxon>Embryophyta</taxon>
        <taxon>Tracheophyta</taxon>
        <taxon>Spermatophyta</taxon>
        <taxon>Magnoliopsida</taxon>
        <taxon>eudicotyledons</taxon>
        <taxon>Gunneridae</taxon>
        <taxon>Pentapetalae</taxon>
        <taxon>Caryophyllales</taxon>
        <taxon>Cactineae</taxon>
        <taxon>Cactaceae</taxon>
        <taxon>Opuntioideae</taxon>
        <taxon>Opuntia</taxon>
    </lineage>
</organism>
<reference evidence="6" key="1">
    <citation type="journal article" date="2013" name="J. Plant Res.">
        <title>Effect of fungi and light on seed germination of three Opuntia species from semiarid lands of central Mexico.</title>
        <authorList>
            <person name="Delgado-Sanchez P."/>
            <person name="Jimenez-Bremont J.F."/>
            <person name="Guerrero-Gonzalez Mde L."/>
            <person name="Flores J."/>
        </authorList>
    </citation>
    <scope>NUCLEOTIDE SEQUENCE</scope>
    <source>
        <tissue evidence="6">Cladode</tissue>
    </source>
</reference>
<feature type="region of interest" description="Disordered" evidence="4">
    <location>
        <begin position="1"/>
        <end position="27"/>
    </location>
</feature>
<dbReference type="FunFam" id="1.10.238.10:FF:000003">
    <property type="entry name" value="Calmodulin A"/>
    <property type="match status" value="1"/>
</dbReference>
<evidence type="ECO:0000259" key="5">
    <source>
        <dbReference type="PROSITE" id="PS50222"/>
    </source>
</evidence>
<dbReference type="SMART" id="SM00054">
    <property type="entry name" value="EFh"/>
    <property type="match status" value="3"/>
</dbReference>
<dbReference type="InterPro" id="IPR039647">
    <property type="entry name" value="EF_hand_pair_protein_CML-like"/>
</dbReference>
<reference evidence="6" key="2">
    <citation type="submission" date="2020-07" db="EMBL/GenBank/DDBJ databases">
        <authorList>
            <person name="Vera ALvarez R."/>
            <person name="Arias-Moreno D.M."/>
            <person name="Jimenez-Jacinto V."/>
            <person name="Jimenez-Bremont J.F."/>
            <person name="Swaminathan K."/>
            <person name="Moose S.P."/>
            <person name="Guerrero-Gonzalez M.L."/>
            <person name="Marino-Ramirez L."/>
            <person name="Landsman D."/>
            <person name="Rodriguez-Kessler M."/>
            <person name="Delgado-Sanchez P."/>
        </authorList>
    </citation>
    <scope>NUCLEOTIDE SEQUENCE</scope>
    <source>
        <tissue evidence="6">Cladode</tissue>
    </source>
</reference>
<proteinExistence type="predicted"/>
<dbReference type="InterPro" id="IPR018247">
    <property type="entry name" value="EF_Hand_1_Ca_BS"/>
</dbReference>
<feature type="domain" description="EF-hand" evidence="5">
    <location>
        <begin position="142"/>
        <end position="177"/>
    </location>
</feature>
<keyword evidence="3" id="KW-0106">Calcium</keyword>
<evidence type="ECO:0000256" key="1">
    <source>
        <dbReference type="ARBA" id="ARBA00022723"/>
    </source>
</evidence>
<dbReference type="InterPro" id="IPR011992">
    <property type="entry name" value="EF-hand-dom_pair"/>
</dbReference>
<evidence type="ECO:0000256" key="4">
    <source>
        <dbReference type="SAM" id="MobiDB-lite"/>
    </source>
</evidence>
<feature type="domain" description="EF-hand" evidence="5">
    <location>
        <begin position="42"/>
        <end position="77"/>
    </location>
</feature>
<dbReference type="InterPro" id="IPR002048">
    <property type="entry name" value="EF_hand_dom"/>
</dbReference>
<name>A0A7C9CJZ9_OPUST</name>
<dbReference type="AlphaFoldDB" id="A0A7C9CJZ9"/>
<keyword evidence="2" id="KW-0677">Repeat</keyword>
<protein>
    <recommendedName>
        <fullName evidence="5">EF-hand domain-containing protein</fullName>
    </recommendedName>
</protein>
<dbReference type="EMBL" id="GISG01017112">
    <property type="protein sequence ID" value="MBA4617604.1"/>
    <property type="molecule type" value="Transcribed_RNA"/>
</dbReference>
<dbReference type="SUPFAM" id="SSF47473">
    <property type="entry name" value="EF-hand"/>
    <property type="match status" value="1"/>
</dbReference>
<dbReference type="GO" id="GO:0005509">
    <property type="term" value="F:calcium ion binding"/>
    <property type="evidence" value="ECO:0007669"/>
    <property type="project" value="InterPro"/>
</dbReference>
<dbReference type="PROSITE" id="PS00018">
    <property type="entry name" value="EF_HAND_1"/>
    <property type="match status" value="3"/>
</dbReference>
<accession>A0A7C9CJZ9</accession>
<dbReference type="Gene3D" id="1.10.238.10">
    <property type="entry name" value="EF-hand"/>
    <property type="match status" value="2"/>
</dbReference>
<dbReference type="PROSITE" id="PS50222">
    <property type="entry name" value="EF_HAND_2"/>
    <property type="match status" value="3"/>
</dbReference>
<dbReference type="Pfam" id="PF13405">
    <property type="entry name" value="EF-hand_6"/>
    <property type="match status" value="1"/>
</dbReference>
<keyword evidence="1" id="KW-0479">Metal-binding</keyword>